<accession>A0A239FZJ1</accession>
<evidence type="ECO:0000313" key="7">
    <source>
        <dbReference type="Proteomes" id="UP000198304"/>
    </source>
</evidence>
<keyword evidence="4" id="KW-0804">Transcription</keyword>
<evidence type="ECO:0000256" key="3">
    <source>
        <dbReference type="ARBA" id="ARBA00023125"/>
    </source>
</evidence>
<dbReference type="CDD" id="cd05466">
    <property type="entry name" value="PBP2_LTTR_substrate"/>
    <property type="match status" value="1"/>
</dbReference>
<dbReference type="PANTHER" id="PTHR30126">
    <property type="entry name" value="HTH-TYPE TRANSCRIPTIONAL REGULATOR"/>
    <property type="match status" value="1"/>
</dbReference>
<dbReference type="InterPro" id="IPR036388">
    <property type="entry name" value="WH-like_DNA-bd_sf"/>
</dbReference>
<dbReference type="Pfam" id="PF00126">
    <property type="entry name" value="HTH_1"/>
    <property type="match status" value="1"/>
</dbReference>
<dbReference type="PROSITE" id="PS50931">
    <property type="entry name" value="HTH_LYSR"/>
    <property type="match status" value="1"/>
</dbReference>
<comment type="similarity">
    <text evidence="1">Belongs to the LysR transcriptional regulatory family.</text>
</comment>
<reference evidence="6 7" key="1">
    <citation type="submission" date="2017-06" db="EMBL/GenBank/DDBJ databases">
        <authorList>
            <person name="Kim H.J."/>
            <person name="Triplett B.A."/>
        </authorList>
    </citation>
    <scope>NUCLEOTIDE SEQUENCE [LARGE SCALE GENOMIC DNA]</scope>
    <source>
        <strain evidence="6 7">SCA</strain>
    </source>
</reference>
<name>A0A239FZJ1_9FIRM</name>
<dbReference type="InterPro" id="IPR000847">
    <property type="entry name" value="LysR_HTH_N"/>
</dbReference>
<dbReference type="PANTHER" id="PTHR30126:SF78">
    <property type="entry name" value="HTH LYSR-TYPE DOMAIN-CONTAINING PROTEIN"/>
    <property type="match status" value="1"/>
</dbReference>
<evidence type="ECO:0000256" key="1">
    <source>
        <dbReference type="ARBA" id="ARBA00009437"/>
    </source>
</evidence>
<keyword evidence="7" id="KW-1185">Reference proteome</keyword>
<dbReference type="GO" id="GO:0003700">
    <property type="term" value="F:DNA-binding transcription factor activity"/>
    <property type="evidence" value="ECO:0007669"/>
    <property type="project" value="InterPro"/>
</dbReference>
<dbReference type="Proteomes" id="UP000198304">
    <property type="component" value="Unassembled WGS sequence"/>
</dbReference>
<dbReference type="SUPFAM" id="SSF46785">
    <property type="entry name" value="Winged helix' DNA-binding domain"/>
    <property type="match status" value="1"/>
</dbReference>
<evidence type="ECO:0000313" key="6">
    <source>
        <dbReference type="EMBL" id="SNS61633.1"/>
    </source>
</evidence>
<dbReference type="OrthoDB" id="107670at2"/>
<evidence type="ECO:0000256" key="2">
    <source>
        <dbReference type="ARBA" id="ARBA00023015"/>
    </source>
</evidence>
<dbReference type="Pfam" id="PF03466">
    <property type="entry name" value="LysR_substrate"/>
    <property type="match status" value="1"/>
</dbReference>
<dbReference type="EMBL" id="FZOJ01000014">
    <property type="protein sequence ID" value="SNS61633.1"/>
    <property type="molecule type" value="Genomic_DNA"/>
</dbReference>
<feature type="domain" description="HTH lysR-type" evidence="5">
    <location>
        <begin position="1"/>
        <end position="58"/>
    </location>
</feature>
<protein>
    <submittedName>
        <fullName evidence="6">DNA-binding transcriptional regulator, LysR family</fullName>
    </submittedName>
</protein>
<organism evidence="6 7">
    <name type="scientific">Anaerovirgula multivorans</name>
    <dbReference type="NCBI Taxonomy" id="312168"/>
    <lineage>
        <taxon>Bacteria</taxon>
        <taxon>Bacillati</taxon>
        <taxon>Bacillota</taxon>
        <taxon>Clostridia</taxon>
        <taxon>Peptostreptococcales</taxon>
        <taxon>Natronincolaceae</taxon>
        <taxon>Anaerovirgula</taxon>
    </lineage>
</organism>
<dbReference type="InterPro" id="IPR036390">
    <property type="entry name" value="WH_DNA-bd_sf"/>
</dbReference>
<keyword evidence="3 6" id="KW-0238">DNA-binding</keyword>
<evidence type="ECO:0000259" key="5">
    <source>
        <dbReference type="PROSITE" id="PS50931"/>
    </source>
</evidence>
<keyword evidence="2" id="KW-0805">Transcription regulation</keyword>
<dbReference type="AlphaFoldDB" id="A0A239FZJ1"/>
<dbReference type="GO" id="GO:0000976">
    <property type="term" value="F:transcription cis-regulatory region binding"/>
    <property type="evidence" value="ECO:0007669"/>
    <property type="project" value="TreeGrafter"/>
</dbReference>
<evidence type="ECO:0000256" key="4">
    <source>
        <dbReference type="ARBA" id="ARBA00023163"/>
    </source>
</evidence>
<sequence length="303" mass="35341">MDSMDCTILKTIDEERSLTKTAERIYISQPSLTYRLNKLEKEFSVKILNRHSNGVSFTTQGEQILKYAHEMLEKLELLKNTLQNINDPICGTLRLGISTVFAQFKLAPILKTYQHRFPDVKIILKTGSSTLQLPNMLQENLVDVIIRRGDMDWKEKKHVILEEPYGIISAFPIEFNQLPSIPWIQDDTTIITKLDKEFFYWWQRQFSSPPPSNIILVNSIEASIQMVSHGFGWTIVPKMHVKNRRSIFFYPLTWPDGQPMLRKTFMLYRNKALEQPAAKTFIDYVMNECSSRINSQNEIFLSK</sequence>
<dbReference type="PRINTS" id="PR00039">
    <property type="entry name" value="HTHLYSR"/>
</dbReference>
<proteinExistence type="inferred from homology"/>
<dbReference type="SUPFAM" id="SSF53850">
    <property type="entry name" value="Periplasmic binding protein-like II"/>
    <property type="match status" value="1"/>
</dbReference>
<gene>
    <name evidence="6" type="ORF">SAMN05446037_101489</name>
</gene>
<dbReference type="Gene3D" id="1.10.10.10">
    <property type="entry name" value="Winged helix-like DNA-binding domain superfamily/Winged helix DNA-binding domain"/>
    <property type="match status" value="1"/>
</dbReference>
<dbReference type="Gene3D" id="3.40.190.290">
    <property type="match status" value="1"/>
</dbReference>
<dbReference type="InterPro" id="IPR005119">
    <property type="entry name" value="LysR_subst-bd"/>
</dbReference>